<dbReference type="GO" id="GO:0000981">
    <property type="term" value="F:DNA-binding transcription factor activity, RNA polymerase II-specific"/>
    <property type="evidence" value="ECO:0007669"/>
    <property type="project" value="TreeGrafter"/>
</dbReference>
<dbReference type="PANTHER" id="PTHR14003">
    <property type="entry name" value="TRANSCRIPTIONAL REPRESSOR PROTEIN YY"/>
    <property type="match status" value="1"/>
</dbReference>
<evidence type="ECO:0000259" key="8">
    <source>
        <dbReference type="PROSITE" id="PS50157"/>
    </source>
</evidence>
<feature type="compositionally biased region" description="Basic and acidic residues" evidence="7">
    <location>
        <begin position="326"/>
        <end position="347"/>
    </location>
</feature>
<keyword evidence="3 6" id="KW-0863">Zinc-finger</keyword>
<evidence type="ECO:0000256" key="3">
    <source>
        <dbReference type="ARBA" id="ARBA00022771"/>
    </source>
</evidence>
<evidence type="ECO:0000256" key="7">
    <source>
        <dbReference type="SAM" id="MobiDB-lite"/>
    </source>
</evidence>
<evidence type="ECO:0000313" key="9">
    <source>
        <dbReference type="EMBL" id="CAH0477579.1"/>
    </source>
</evidence>
<dbReference type="PROSITE" id="PS00028">
    <property type="entry name" value="ZINC_FINGER_C2H2_1"/>
    <property type="match status" value="3"/>
</dbReference>
<dbReference type="GO" id="GO:0000785">
    <property type="term" value="C:chromatin"/>
    <property type="evidence" value="ECO:0007669"/>
    <property type="project" value="TreeGrafter"/>
</dbReference>
<dbReference type="GO" id="GO:0031519">
    <property type="term" value="C:PcG protein complex"/>
    <property type="evidence" value="ECO:0007669"/>
    <property type="project" value="TreeGrafter"/>
</dbReference>
<dbReference type="PANTHER" id="PTHR14003:SF23">
    <property type="entry name" value="ZINC FINGER PROTEIN 143"/>
    <property type="match status" value="1"/>
</dbReference>
<sequence>MRIHTGTKPYACDFQGCSQRFNTSGNLSRHKRIHSGERPYPCCFETCGKRFNTSTKLKRHMRIHFPDEQNLFRCTEQTCSWACDNYKDYVQHQKLHGSVTEGGLHNVLDENNNMSATNSNVTSRKSLKNMKFLATMQSDTEPRHVEFPQQVVQHSIMNEAFYQDDRTRIYGNDSNALMMMQKEIPQQREESDYRQLPGTSVLTAKTFLDDRTSSQAVPRLPFPTRAFPSETMGMPNSGLLGSSFHPLTHLSSHRYYDSATSAGSDEMATSSSPMYASAGSSASAQVSYSSYVRGGESNVHVTSYQPTTTTTTFLSKSDELYTQSMRQEDLDRHYESSSPHDVRRQESRPQQTQAQAQPGYGGNPVAPEFTGEELSAVLELMKDS</sequence>
<keyword evidence="5" id="KW-0539">Nucleus</keyword>
<gene>
    <name evidence="10" type="ORF">PBS001_LOCUS573</name>
    <name evidence="9" type="ORF">PBS003_LOCUS4322</name>
</gene>
<protein>
    <recommendedName>
        <fullName evidence="8">C2H2-type domain-containing protein</fullName>
    </recommendedName>
</protein>
<keyword evidence="1" id="KW-0479">Metal-binding</keyword>
<evidence type="ECO:0000256" key="5">
    <source>
        <dbReference type="ARBA" id="ARBA00023242"/>
    </source>
</evidence>
<reference evidence="9 11" key="1">
    <citation type="submission" date="2021-11" db="EMBL/GenBank/DDBJ databases">
        <authorList>
            <person name="Islam A."/>
            <person name="Islam S."/>
            <person name="Flora M.S."/>
            <person name="Rahman M."/>
            <person name="Ziaur R.M."/>
            <person name="Epstein J.H."/>
            <person name="Hassan M."/>
            <person name="Klassen M."/>
            <person name="Woodard K."/>
            <person name="Webb A."/>
            <person name="Webby R.J."/>
            <person name="El Zowalaty M.E."/>
        </authorList>
    </citation>
    <scope>NUCLEOTIDE SEQUENCE</scope>
    <source>
        <strain evidence="10">Pbs1</strain>
        <strain evidence="9">Pbs3</strain>
    </source>
</reference>
<dbReference type="SMART" id="SM00355">
    <property type="entry name" value="ZnF_C2H2"/>
    <property type="match status" value="3"/>
</dbReference>
<proteinExistence type="predicted"/>
<dbReference type="PROSITE" id="PS50157">
    <property type="entry name" value="ZINC_FINGER_C2H2_2"/>
    <property type="match status" value="2"/>
</dbReference>
<dbReference type="Proteomes" id="UP001158986">
    <property type="component" value="Unassembled WGS sequence"/>
</dbReference>
<dbReference type="FunFam" id="3.30.160.60:FF:000072">
    <property type="entry name" value="zinc finger protein 143 isoform X1"/>
    <property type="match status" value="1"/>
</dbReference>
<dbReference type="FunFam" id="3.30.160.60:FF:000125">
    <property type="entry name" value="Putative zinc finger protein 143"/>
    <property type="match status" value="1"/>
</dbReference>
<evidence type="ECO:0000313" key="10">
    <source>
        <dbReference type="EMBL" id="CAH0513776.1"/>
    </source>
</evidence>
<dbReference type="GO" id="GO:0005667">
    <property type="term" value="C:transcription regulator complex"/>
    <property type="evidence" value="ECO:0007669"/>
    <property type="project" value="TreeGrafter"/>
</dbReference>
<dbReference type="Proteomes" id="UP001160483">
    <property type="component" value="Unassembled WGS sequence"/>
</dbReference>
<dbReference type="SUPFAM" id="SSF57667">
    <property type="entry name" value="beta-beta-alpha zinc fingers"/>
    <property type="match status" value="1"/>
</dbReference>
<comment type="caution">
    <text evidence="9">The sequence shown here is derived from an EMBL/GenBank/DDBJ whole genome shotgun (WGS) entry which is preliminary data.</text>
</comment>
<dbReference type="GO" id="GO:0008270">
    <property type="term" value="F:zinc ion binding"/>
    <property type="evidence" value="ECO:0007669"/>
    <property type="project" value="UniProtKB-KW"/>
</dbReference>
<organism evidence="9 12">
    <name type="scientific">Peronospora belbahrii</name>
    <dbReference type="NCBI Taxonomy" id="622444"/>
    <lineage>
        <taxon>Eukaryota</taxon>
        <taxon>Sar</taxon>
        <taxon>Stramenopiles</taxon>
        <taxon>Oomycota</taxon>
        <taxon>Peronosporomycetes</taxon>
        <taxon>Peronosporales</taxon>
        <taxon>Peronosporaceae</taxon>
        <taxon>Peronospora</taxon>
    </lineage>
</organism>
<dbReference type="EMBL" id="CAKKTJ010000180">
    <property type="protein sequence ID" value="CAH0477579.1"/>
    <property type="molecule type" value="Genomic_DNA"/>
</dbReference>
<evidence type="ECO:0000256" key="2">
    <source>
        <dbReference type="ARBA" id="ARBA00022737"/>
    </source>
</evidence>
<keyword evidence="4" id="KW-0862">Zinc</keyword>
<name>A0AAU9KZ83_9STRA</name>
<dbReference type="AlphaFoldDB" id="A0AAU9KZ83"/>
<evidence type="ECO:0000256" key="6">
    <source>
        <dbReference type="PROSITE-ProRule" id="PRU00042"/>
    </source>
</evidence>
<dbReference type="InterPro" id="IPR036236">
    <property type="entry name" value="Znf_C2H2_sf"/>
</dbReference>
<keyword evidence="11" id="KW-1185">Reference proteome</keyword>
<evidence type="ECO:0000313" key="12">
    <source>
        <dbReference type="Proteomes" id="UP001160483"/>
    </source>
</evidence>
<keyword evidence="2" id="KW-0677">Repeat</keyword>
<dbReference type="Gene3D" id="3.30.160.60">
    <property type="entry name" value="Classic Zinc Finger"/>
    <property type="match status" value="2"/>
</dbReference>
<feature type="region of interest" description="Disordered" evidence="7">
    <location>
        <begin position="325"/>
        <end position="369"/>
    </location>
</feature>
<dbReference type="Pfam" id="PF00096">
    <property type="entry name" value="zf-C2H2"/>
    <property type="match status" value="2"/>
</dbReference>
<feature type="domain" description="C2H2-type" evidence="8">
    <location>
        <begin position="10"/>
        <end position="39"/>
    </location>
</feature>
<evidence type="ECO:0000313" key="11">
    <source>
        <dbReference type="Proteomes" id="UP001158986"/>
    </source>
</evidence>
<dbReference type="InterPro" id="IPR013087">
    <property type="entry name" value="Znf_C2H2_type"/>
</dbReference>
<accession>A0AAU9KZ83</accession>
<evidence type="ECO:0000256" key="4">
    <source>
        <dbReference type="ARBA" id="ARBA00022833"/>
    </source>
</evidence>
<evidence type="ECO:0000256" key="1">
    <source>
        <dbReference type="ARBA" id="ARBA00022723"/>
    </source>
</evidence>
<dbReference type="EMBL" id="CAKLCB010000033">
    <property type="protein sequence ID" value="CAH0513776.1"/>
    <property type="molecule type" value="Genomic_DNA"/>
</dbReference>
<feature type="domain" description="C2H2-type" evidence="8">
    <location>
        <begin position="40"/>
        <end position="69"/>
    </location>
</feature>
<dbReference type="GO" id="GO:0000978">
    <property type="term" value="F:RNA polymerase II cis-regulatory region sequence-specific DNA binding"/>
    <property type="evidence" value="ECO:0007669"/>
    <property type="project" value="TreeGrafter"/>
</dbReference>